<dbReference type="InterPro" id="IPR003599">
    <property type="entry name" value="Ig_sub"/>
</dbReference>
<organism evidence="2 3">
    <name type="scientific">Mytilus galloprovincialis</name>
    <name type="common">Mediterranean mussel</name>
    <dbReference type="NCBI Taxonomy" id="29158"/>
    <lineage>
        <taxon>Eukaryota</taxon>
        <taxon>Metazoa</taxon>
        <taxon>Spiralia</taxon>
        <taxon>Lophotrochozoa</taxon>
        <taxon>Mollusca</taxon>
        <taxon>Bivalvia</taxon>
        <taxon>Autobranchia</taxon>
        <taxon>Pteriomorphia</taxon>
        <taxon>Mytilida</taxon>
        <taxon>Mytiloidea</taxon>
        <taxon>Mytilidae</taxon>
        <taxon>Mytilinae</taxon>
        <taxon>Mytilus</taxon>
    </lineage>
</organism>
<evidence type="ECO:0000313" key="3">
    <source>
        <dbReference type="Proteomes" id="UP000596742"/>
    </source>
</evidence>
<dbReference type="Pfam" id="PF07686">
    <property type="entry name" value="V-set"/>
    <property type="match status" value="1"/>
</dbReference>
<sequence>MLNPLLTKVAILKVELEYSRELSRYSVVVGENVTLSCPERSTKSVTWYGPPKYTPYRIDGEINPELIDKNIAMNGNHSNGEYNLDIINVSYSNQGEYRCRLVNNDGPVEYEIFLNVSGTLRQQ</sequence>
<evidence type="ECO:0000313" key="2">
    <source>
        <dbReference type="EMBL" id="VDI41770.1"/>
    </source>
</evidence>
<dbReference type="Proteomes" id="UP000596742">
    <property type="component" value="Unassembled WGS sequence"/>
</dbReference>
<gene>
    <name evidence="2" type="ORF">MGAL_10B028758</name>
</gene>
<feature type="domain" description="Ig-like" evidence="1">
    <location>
        <begin position="4"/>
        <end position="115"/>
    </location>
</feature>
<dbReference type="AlphaFoldDB" id="A0A8B6F105"/>
<reference evidence="2" key="1">
    <citation type="submission" date="2018-11" db="EMBL/GenBank/DDBJ databases">
        <authorList>
            <person name="Alioto T."/>
            <person name="Alioto T."/>
        </authorList>
    </citation>
    <scope>NUCLEOTIDE SEQUENCE</scope>
</reference>
<dbReference type="OrthoDB" id="6127868at2759"/>
<comment type="caution">
    <text evidence="2">The sequence shown here is derived from an EMBL/GenBank/DDBJ whole genome shotgun (WGS) entry which is preliminary data.</text>
</comment>
<dbReference type="InterPro" id="IPR007110">
    <property type="entry name" value="Ig-like_dom"/>
</dbReference>
<dbReference type="InterPro" id="IPR013783">
    <property type="entry name" value="Ig-like_fold"/>
</dbReference>
<evidence type="ECO:0000259" key="1">
    <source>
        <dbReference type="PROSITE" id="PS50835"/>
    </source>
</evidence>
<dbReference type="InterPro" id="IPR036179">
    <property type="entry name" value="Ig-like_dom_sf"/>
</dbReference>
<dbReference type="PROSITE" id="PS50835">
    <property type="entry name" value="IG_LIKE"/>
    <property type="match status" value="1"/>
</dbReference>
<dbReference type="EMBL" id="UYJE01005941">
    <property type="protein sequence ID" value="VDI41770.1"/>
    <property type="molecule type" value="Genomic_DNA"/>
</dbReference>
<dbReference type="SMART" id="SM00408">
    <property type="entry name" value="IGc2"/>
    <property type="match status" value="1"/>
</dbReference>
<protein>
    <recommendedName>
        <fullName evidence="1">Ig-like domain-containing protein</fullName>
    </recommendedName>
</protein>
<dbReference type="SUPFAM" id="SSF48726">
    <property type="entry name" value="Immunoglobulin"/>
    <property type="match status" value="1"/>
</dbReference>
<keyword evidence="3" id="KW-1185">Reference proteome</keyword>
<dbReference type="InterPro" id="IPR003598">
    <property type="entry name" value="Ig_sub2"/>
</dbReference>
<accession>A0A8B6F105</accession>
<dbReference type="InterPro" id="IPR013106">
    <property type="entry name" value="Ig_V-set"/>
</dbReference>
<proteinExistence type="predicted"/>
<name>A0A8B6F105_MYTGA</name>
<dbReference type="SMART" id="SM00409">
    <property type="entry name" value="IG"/>
    <property type="match status" value="1"/>
</dbReference>
<dbReference type="Gene3D" id="2.60.40.10">
    <property type="entry name" value="Immunoglobulins"/>
    <property type="match status" value="1"/>
</dbReference>